<protein>
    <submittedName>
        <fullName evidence="1">Uncharacterized protein</fullName>
    </submittedName>
</protein>
<keyword evidence="2" id="KW-1185">Reference proteome</keyword>
<feature type="non-terminal residue" evidence="1">
    <location>
        <position position="1"/>
    </location>
</feature>
<proteinExistence type="predicted"/>
<gene>
    <name evidence="1" type="ORF">MIMGU_mgv1a0144421mg</name>
</gene>
<organism evidence="1 2">
    <name type="scientific">Erythranthe guttata</name>
    <name type="common">Yellow monkey flower</name>
    <name type="synonym">Mimulus guttatus</name>
    <dbReference type="NCBI Taxonomy" id="4155"/>
    <lineage>
        <taxon>Eukaryota</taxon>
        <taxon>Viridiplantae</taxon>
        <taxon>Streptophyta</taxon>
        <taxon>Embryophyta</taxon>
        <taxon>Tracheophyta</taxon>
        <taxon>Spermatophyta</taxon>
        <taxon>Magnoliopsida</taxon>
        <taxon>eudicotyledons</taxon>
        <taxon>Gunneridae</taxon>
        <taxon>Pentapetalae</taxon>
        <taxon>asterids</taxon>
        <taxon>lamiids</taxon>
        <taxon>Lamiales</taxon>
        <taxon>Phrymaceae</taxon>
        <taxon>Erythranthe</taxon>
    </lineage>
</organism>
<dbReference type="Proteomes" id="UP000030748">
    <property type="component" value="Unassembled WGS sequence"/>
</dbReference>
<sequence>KYRIRAAEEFAEDYQDALDSVREEFAAYYNHHYSANTNHHHHPPPPPPLTPPIASSVMLPPPIANDDDYDDEDIVNRRVEQLEFYYKQQHAEVEKIKDYRTRAMGTMPAWYTDEIHTTLCVFIYNIMCAIESFADKLGDSSYFEQAPFQECMSILHRLRQHRHN</sequence>
<dbReference type="AlphaFoldDB" id="A0A022R4V2"/>
<evidence type="ECO:0000313" key="2">
    <source>
        <dbReference type="Proteomes" id="UP000030748"/>
    </source>
</evidence>
<dbReference type="EMBL" id="KI630674">
    <property type="protein sequence ID" value="EYU34648.1"/>
    <property type="molecule type" value="Genomic_DNA"/>
</dbReference>
<accession>A0A022R4V2</accession>
<evidence type="ECO:0000313" key="1">
    <source>
        <dbReference type="EMBL" id="EYU34648.1"/>
    </source>
</evidence>
<name>A0A022R4V2_ERYGU</name>
<reference evidence="1 2" key="1">
    <citation type="journal article" date="2013" name="Proc. Natl. Acad. Sci. U.S.A.">
        <title>Fine-scale variation in meiotic recombination in Mimulus inferred from population shotgun sequencing.</title>
        <authorList>
            <person name="Hellsten U."/>
            <person name="Wright K.M."/>
            <person name="Jenkins J."/>
            <person name="Shu S."/>
            <person name="Yuan Y."/>
            <person name="Wessler S.R."/>
            <person name="Schmutz J."/>
            <person name="Willis J.H."/>
            <person name="Rokhsar D.S."/>
        </authorList>
    </citation>
    <scope>NUCLEOTIDE SEQUENCE [LARGE SCALE GENOMIC DNA]</scope>
    <source>
        <strain evidence="2">cv. DUN x IM62</strain>
    </source>
</reference>